<protein>
    <submittedName>
        <fullName evidence="2">Uncharacterized protein</fullName>
    </submittedName>
</protein>
<feature type="region of interest" description="Disordered" evidence="1">
    <location>
        <begin position="15"/>
        <end position="56"/>
    </location>
</feature>
<reference evidence="2 3" key="2">
    <citation type="journal article" date="2019" name="G3 (Bethesda)">
        <title>Hybrid Assembly of the Genome of the Entomopathogenic Nematode Steinernema carpocapsae Identifies the X-Chromosome.</title>
        <authorList>
            <person name="Serra L."/>
            <person name="Macchietto M."/>
            <person name="Macias-Munoz A."/>
            <person name="McGill C.J."/>
            <person name="Rodriguez I.M."/>
            <person name="Rodriguez B."/>
            <person name="Murad R."/>
            <person name="Mortazavi A."/>
        </authorList>
    </citation>
    <scope>NUCLEOTIDE SEQUENCE [LARGE SCALE GENOMIC DNA]</scope>
    <source>
        <strain evidence="2 3">ALL</strain>
    </source>
</reference>
<name>A0A4U5LWP9_STECR</name>
<dbReference type="EMBL" id="AZBU02000011">
    <property type="protein sequence ID" value="TKR60613.1"/>
    <property type="molecule type" value="Genomic_DNA"/>
</dbReference>
<organism evidence="2 3">
    <name type="scientific">Steinernema carpocapsae</name>
    <name type="common">Entomopathogenic nematode</name>
    <dbReference type="NCBI Taxonomy" id="34508"/>
    <lineage>
        <taxon>Eukaryota</taxon>
        <taxon>Metazoa</taxon>
        <taxon>Ecdysozoa</taxon>
        <taxon>Nematoda</taxon>
        <taxon>Chromadorea</taxon>
        <taxon>Rhabditida</taxon>
        <taxon>Tylenchina</taxon>
        <taxon>Panagrolaimomorpha</taxon>
        <taxon>Strongyloidoidea</taxon>
        <taxon>Steinernematidae</taxon>
        <taxon>Steinernema</taxon>
    </lineage>
</organism>
<comment type="caution">
    <text evidence="2">The sequence shown here is derived from an EMBL/GenBank/DDBJ whole genome shotgun (WGS) entry which is preliminary data.</text>
</comment>
<evidence type="ECO:0000256" key="1">
    <source>
        <dbReference type="SAM" id="MobiDB-lite"/>
    </source>
</evidence>
<dbReference type="Proteomes" id="UP000298663">
    <property type="component" value="Unassembled WGS sequence"/>
</dbReference>
<dbReference type="AlphaFoldDB" id="A0A4U5LWP9"/>
<evidence type="ECO:0000313" key="2">
    <source>
        <dbReference type="EMBL" id="TKR60613.1"/>
    </source>
</evidence>
<proteinExistence type="predicted"/>
<feature type="compositionally biased region" description="Basic and acidic residues" evidence="1">
    <location>
        <begin position="15"/>
        <end position="33"/>
    </location>
</feature>
<feature type="compositionally biased region" description="Low complexity" evidence="1">
    <location>
        <begin position="34"/>
        <end position="46"/>
    </location>
</feature>
<evidence type="ECO:0000313" key="3">
    <source>
        <dbReference type="Proteomes" id="UP000298663"/>
    </source>
</evidence>
<keyword evidence="3" id="KW-1185">Reference proteome</keyword>
<sequence>MPRWTRDLTHLFLKEDPKEEKQANMLKDFDRSNSTETNSSFSSTNSGKQQPKKGSSVLADYCSAHSGLYSHF</sequence>
<accession>A0A4U5LWP9</accession>
<gene>
    <name evidence="2" type="ORF">L596_027836</name>
</gene>
<reference evidence="2 3" key="1">
    <citation type="journal article" date="2015" name="Genome Biol.">
        <title>Comparative genomics of Steinernema reveals deeply conserved gene regulatory networks.</title>
        <authorList>
            <person name="Dillman A.R."/>
            <person name="Macchietto M."/>
            <person name="Porter C.F."/>
            <person name="Rogers A."/>
            <person name="Williams B."/>
            <person name="Antoshechkin I."/>
            <person name="Lee M.M."/>
            <person name="Goodwin Z."/>
            <person name="Lu X."/>
            <person name="Lewis E.E."/>
            <person name="Goodrich-Blair H."/>
            <person name="Stock S.P."/>
            <person name="Adams B.J."/>
            <person name="Sternberg P.W."/>
            <person name="Mortazavi A."/>
        </authorList>
    </citation>
    <scope>NUCLEOTIDE SEQUENCE [LARGE SCALE GENOMIC DNA]</scope>
    <source>
        <strain evidence="2 3">ALL</strain>
    </source>
</reference>